<evidence type="ECO:0008006" key="4">
    <source>
        <dbReference type="Google" id="ProtNLM"/>
    </source>
</evidence>
<dbReference type="SUPFAM" id="SSF46565">
    <property type="entry name" value="Chaperone J-domain"/>
    <property type="match status" value="1"/>
</dbReference>
<reference evidence="2 3" key="1">
    <citation type="submission" date="2019-03" db="EMBL/GenBank/DDBJ databases">
        <title>Genomic Encyclopedia of Type Strains, Phase IV (KMG-IV): sequencing the most valuable type-strain genomes for metagenomic binning, comparative biology and taxonomic classification.</title>
        <authorList>
            <person name="Goeker M."/>
        </authorList>
    </citation>
    <scope>NUCLEOTIDE SEQUENCE [LARGE SCALE GENOMIC DNA]</scope>
    <source>
        <strain evidence="2 3">DSM 18063</strain>
    </source>
</reference>
<keyword evidence="3" id="KW-1185">Reference proteome</keyword>
<comment type="caution">
    <text evidence="2">The sequence shown here is derived from an EMBL/GenBank/DDBJ whole genome shotgun (WGS) entry which is preliminary data.</text>
</comment>
<evidence type="ECO:0000313" key="3">
    <source>
        <dbReference type="Proteomes" id="UP000294835"/>
    </source>
</evidence>
<gene>
    <name evidence="2" type="ORF">EV662_101191</name>
</gene>
<proteinExistence type="predicted"/>
<dbReference type="OrthoDB" id="7705076at2"/>
<organism evidence="2 3">
    <name type="scientific">Rhodovulum marinum</name>
    <dbReference type="NCBI Taxonomy" id="320662"/>
    <lineage>
        <taxon>Bacteria</taxon>
        <taxon>Pseudomonadati</taxon>
        <taxon>Pseudomonadota</taxon>
        <taxon>Alphaproteobacteria</taxon>
        <taxon>Rhodobacterales</taxon>
        <taxon>Paracoccaceae</taxon>
        <taxon>Rhodovulum</taxon>
    </lineage>
</organism>
<evidence type="ECO:0000256" key="1">
    <source>
        <dbReference type="SAM" id="MobiDB-lite"/>
    </source>
</evidence>
<feature type="region of interest" description="Disordered" evidence="1">
    <location>
        <begin position="69"/>
        <end position="99"/>
    </location>
</feature>
<protein>
    <recommendedName>
        <fullName evidence="4">J domain-containing protein</fullName>
    </recommendedName>
</protein>
<dbReference type="AlphaFoldDB" id="A0A4R2Q7T1"/>
<name>A0A4R2Q7T1_9RHOB</name>
<dbReference type="EMBL" id="SLXP01000001">
    <property type="protein sequence ID" value="TCP44104.1"/>
    <property type="molecule type" value="Genomic_DNA"/>
</dbReference>
<feature type="compositionally biased region" description="Low complexity" evidence="1">
    <location>
        <begin position="88"/>
        <end position="99"/>
    </location>
</feature>
<dbReference type="InterPro" id="IPR036869">
    <property type="entry name" value="J_dom_sf"/>
</dbReference>
<accession>A0A4R2Q7T1</accession>
<sequence>MTPIEKVRARAEALADLGLGYYATDREIEQAWHHIARTCHPDRDAAEIDRFTRAKLARDFLIGEARASAAPGPAHGGIVPRRVRRRGPATAVRPAMPAT</sequence>
<dbReference type="RefSeq" id="WP_132460253.1">
    <property type="nucleotide sequence ID" value="NZ_SLXP01000001.1"/>
</dbReference>
<dbReference type="Gene3D" id="1.10.287.110">
    <property type="entry name" value="DnaJ domain"/>
    <property type="match status" value="1"/>
</dbReference>
<dbReference type="Proteomes" id="UP000294835">
    <property type="component" value="Unassembled WGS sequence"/>
</dbReference>
<evidence type="ECO:0000313" key="2">
    <source>
        <dbReference type="EMBL" id="TCP44104.1"/>
    </source>
</evidence>